<evidence type="ECO:0008006" key="4">
    <source>
        <dbReference type="Google" id="ProtNLM"/>
    </source>
</evidence>
<evidence type="ECO:0000256" key="1">
    <source>
        <dbReference type="SAM" id="MobiDB-lite"/>
    </source>
</evidence>
<dbReference type="AlphaFoldDB" id="A0A6A6RER6"/>
<gene>
    <name evidence="2" type="ORF">BU16DRAFT_554302</name>
</gene>
<accession>A0A6A6RER6</accession>
<dbReference type="EMBL" id="MU004181">
    <property type="protein sequence ID" value="KAF2502230.1"/>
    <property type="molecule type" value="Genomic_DNA"/>
</dbReference>
<reference evidence="2" key="1">
    <citation type="journal article" date="2020" name="Stud. Mycol.">
        <title>101 Dothideomycetes genomes: a test case for predicting lifestyles and emergence of pathogens.</title>
        <authorList>
            <person name="Haridas S."/>
            <person name="Albert R."/>
            <person name="Binder M."/>
            <person name="Bloem J."/>
            <person name="Labutti K."/>
            <person name="Salamov A."/>
            <person name="Andreopoulos B."/>
            <person name="Baker S."/>
            <person name="Barry K."/>
            <person name="Bills G."/>
            <person name="Bluhm B."/>
            <person name="Cannon C."/>
            <person name="Castanera R."/>
            <person name="Culley D."/>
            <person name="Daum C."/>
            <person name="Ezra D."/>
            <person name="Gonzalez J."/>
            <person name="Henrissat B."/>
            <person name="Kuo A."/>
            <person name="Liang C."/>
            <person name="Lipzen A."/>
            <person name="Lutzoni F."/>
            <person name="Magnuson J."/>
            <person name="Mondo S."/>
            <person name="Nolan M."/>
            <person name="Ohm R."/>
            <person name="Pangilinan J."/>
            <person name="Park H.-J."/>
            <person name="Ramirez L."/>
            <person name="Alfaro M."/>
            <person name="Sun H."/>
            <person name="Tritt A."/>
            <person name="Yoshinaga Y."/>
            <person name="Zwiers L.-H."/>
            <person name="Turgeon B."/>
            <person name="Goodwin S."/>
            <person name="Spatafora J."/>
            <person name="Crous P."/>
            <person name="Grigoriev I."/>
        </authorList>
    </citation>
    <scope>NUCLEOTIDE SEQUENCE</scope>
    <source>
        <strain evidence="2">CBS 269.34</strain>
    </source>
</reference>
<evidence type="ECO:0000313" key="3">
    <source>
        <dbReference type="Proteomes" id="UP000799750"/>
    </source>
</evidence>
<dbReference type="Proteomes" id="UP000799750">
    <property type="component" value="Unassembled WGS sequence"/>
</dbReference>
<proteinExistence type="predicted"/>
<sequence length="462" mass="50585">MDPLSIAGTAAGLATVVVRASAAIYTLLESTAAIDITISGLRAELSTLSSHEEEKHIWVTFENVENILEDCEFTLARLENALPEFGGRGLLGRGIFRKPIRAVKLNLHMEEITKMRREVGSCTTAMTMTLQMITICVSMDSGNSVDAVGVSLHAELVALQRQIGEVQARLAEPQSSPQRVTVESRSLSEIETKSTGTPRDRNSGPSSSAEGDHDSAVKLSGPQDNEQRTEHLVEHLRCAQAIFSAASKYVGSDAGTIRQGYVESNNSRYHGGVLLGSDGAQNQNEDVVLMSQAFGSVVGLDETRRRFIHRWIPGTVVEEDAAQYDDDEEDFETILYQVRYRRAQDALRQKKYADAESLLTNCITKRDAMDPSPSHDVDVIELKVQLAIASLGQGKAMEALQILGSLSTEDVKEAPPALHAYLLHSSAEVHVFLNEIPEAHLRCSSLQKETLQTARETVLRDC</sequence>
<protein>
    <recommendedName>
        <fullName evidence="4">Fungal N-terminal domain-containing protein</fullName>
    </recommendedName>
</protein>
<feature type="compositionally biased region" description="Basic and acidic residues" evidence="1">
    <location>
        <begin position="186"/>
        <end position="202"/>
    </location>
</feature>
<feature type="region of interest" description="Disordered" evidence="1">
    <location>
        <begin position="169"/>
        <end position="228"/>
    </location>
</feature>
<name>A0A6A6RER6_9PEZI</name>
<feature type="compositionally biased region" description="Polar residues" evidence="1">
    <location>
        <begin position="173"/>
        <end position="185"/>
    </location>
</feature>
<dbReference type="OrthoDB" id="2963168at2759"/>
<organism evidence="2 3">
    <name type="scientific">Lophium mytilinum</name>
    <dbReference type="NCBI Taxonomy" id="390894"/>
    <lineage>
        <taxon>Eukaryota</taxon>
        <taxon>Fungi</taxon>
        <taxon>Dikarya</taxon>
        <taxon>Ascomycota</taxon>
        <taxon>Pezizomycotina</taxon>
        <taxon>Dothideomycetes</taxon>
        <taxon>Pleosporomycetidae</taxon>
        <taxon>Mytilinidiales</taxon>
        <taxon>Mytilinidiaceae</taxon>
        <taxon>Lophium</taxon>
    </lineage>
</organism>
<evidence type="ECO:0000313" key="2">
    <source>
        <dbReference type="EMBL" id="KAF2502230.1"/>
    </source>
</evidence>
<keyword evidence="3" id="KW-1185">Reference proteome</keyword>